<organism evidence="2 3">
    <name type="scientific">Phytohabitans flavus</name>
    <dbReference type="NCBI Taxonomy" id="1076124"/>
    <lineage>
        <taxon>Bacteria</taxon>
        <taxon>Bacillati</taxon>
        <taxon>Actinomycetota</taxon>
        <taxon>Actinomycetes</taxon>
        <taxon>Micromonosporales</taxon>
        <taxon>Micromonosporaceae</taxon>
    </lineage>
</organism>
<dbReference type="PANTHER" id="PTHR35399">
    <property type="entry name" value="SLR8030 PROTEIN"/>
    <property type="match status" value="1"/>
</dbReference>
<evidence type="ECO:0000313" key="2">
    <source>
        <dbReference type="EMBL" id="BCB79241.1"/>
    </source>
</evidence>
<dbReference type="Proteomes" id="UP000502508">
    <property type="component" value="Chromosome"/>
</dbReference>
<dbReference type="RefSeq" id="WP_197938753.1">
    <property type="nucleotide sequence ID" value="NZ_AP022870.1"/>
</dbReference>
<dbReference type="SUPFAM" id="SSF63825">
    <property type="entry name" value="YWTD domain"/>
    <property type="match status" value="1"/>
</dbReference>
<dbReference type="AlphaFoldDB" id="A0A6F8XZT6"/>
<dbReference type="Pfam" id="PF05787">
    <property type="entry name" value="PhoX"/>
    <property type="match status" value="2"/>
</dbReference>
<dbReference type="KEGG" id="pfla:Pflav_056510"/>
<dbReference type="PANTHER" id="PTHR35399:SF4">
    <property type="entry name" value="MEMBRANE PROTEIN"/>
    <property type="match status" value="1"/>
</dbReference>
<proteinExistence type="predicted"/>
<dbReference type="PROSITE" id="PS51318">
    <property type="entry name" value="TAT"/>
    <property type="match status" value="1"/>
</dbReference>
<name>A0A6F8XZT6_9ACTN</name>
<dbReference type="EMBL" id="AP022870">
    <property type="protein sequence ID" value="BCB79241.1"/>
    <property type="molecule type" value="Genomic_DNA"/>
</dbReference>
<dbReference type="InterPro" id="IPR006311">
    <property type="entry name" value="TAT_signal"/>
</dbReference>
<accession>A0A6F8XZT6</accession>
<evidence type="ECO:0000313" key="3">
    <source>
        <dbReference type="Proteomes" id="UP000502508"/>
    </source>
</evidence>
<protein>
    <submittedName>
        <fullName evidence="2">Phosphatase</fullName>
    </submittedName>
</protein>
<dbReference type="InterPro" id="IPR008557">
    <property type="entry name" value="PhoX"/>
</dbReference>
<reference evidence="2 3" key="1">
    <citation type="submission" date="2020-03" db="EMBL/GenBank/DDBJ databases">
        <title>Whole genome shotgun sequence of Phytohabitans flavus NBRC 107702.</title>
        <authorList>
            <person name="Komaki H."/>
            <person name="Tamura T."/>
        </authorList>
    </citation>
    <scope>NUCLEOTIDE SEQUENCE [LARGE SCALE GENOMIC DNA]</scope>
    <source>
        <strain evidence="2 3">NBRC 107702</strain>
    </source>
</reference>
<keyword evidence="3" id="KW-1185">Reference proteome</keyword>
<reference evidence="2 3" key="2">
    <citation type="submission" date="2020-03" db="EMBL/GenBank/DDBJ databases">
        <authorList>
            <person name="Ichikawa N."/>
            <person name="Kimura A."/>
            <person name="Kitahashi Y."/>
            <person name="Uohara A."/>
        </authorList>
    </citation>
    <scope>NUCLEOTIDE SEQUENCE [LARGE SCALE GENOMIC DNA]</scope>
    <source>
        <strain evidence="2 3">NBRC 107702</strain>
    </source>
</reference>
<keyword evidence="1" id="KW-0732">Signal</keyword>
<feature type="chain" id="PRO_5039524720" evidence="1">
    <location>
        <begin position="30"/>
        <end position="465"/>
    </location>
</feature>
<evidence type="ECO:0000256" key="1">
    <source>
        <dbReference type="SAM" id="SignalP"/>
    </source>
</evidence>
<sequence length="465" mass="49199">MNETTRRALLGGAAAVAGAAALAPLDALAARAAEAHGGKGPRRPFSPDYGPLSPVRDHTTGLPLLLLPKGFEYISYGWTGDRMSDGVPTPSLHDGMAAFKVKKGDGHRWHHRDRVHLVRNHEVAGFSEGKFTDPAYDPDAAGGTSNVTFDLDEGEFIESYGSLSGTVRNCAGGPTPWGTWLTCEETGDVNPTTGTKHGYIFEVPHAGKGSATPLKAMGRFEHEAIAVDPATGYVYETEDAGNSGLFRFRPRVPGHLSKGGVLEMLKIGDATVSTHGAAMGTVYRKTSWVRVEDPDPADGEPSPTEQGIAKGGATFSRLEGAWYGNGVIYIVSTSGGPAGLGQVFEFNPRSGRLRVLFASPNQDVLSNPDNIGVSPRGGIVLCEDGSGVQYMHGLTTDGEIFPFAANNVIIPNGVQGKPAIAPGDYSTREWAGSTFEPTRGQWLFANIQSPGITFAITGPWHRGSL</sequence>
<gene>
    <name evidence="2" type="ORF">Pflav_056510</name>
</gene>
<feature type="signal peptide" evidence="1">
    <location>
        <begin position="1"/>
        <end position="29"/>
    </location>
</feature>